<dbReference type="CDD" id="cd19090">
    <property type="entry name" value="AKR_AKR15A-like"/>
    <property type="match status" value="1"/>
</dbReference>
<protein>
    <recommendedName>
        <fullName evidence="1">NADP-dependent oxidoreductase domain-containing protein</fullName>
    </recommendedName>
</protein>
<dbReference type="GO" id="GO:0016491">
    <property type="term" value="F:oxidoreductase activity"/>
    <property type="evidence" value="ECO:0007669"/>
    <property type="project" value="InterPro"/>
</dbReference>
<dbReference type="GO" id="GO:0005829">
    <property type="term" value="C:cytosol"/>
    <property type="evidence" value="ECO:0007669"/>
    <property type="project" value="TreeGrafter"/>
</dbReference>
<dbReference type="Pfam" id="PF00248">
    <property type="entry name" value="Aldo_ket_red"/>
    <property type="match status" value="1"/>
</dbReference>
<dbReference type="AlphaFoldDB" id="A0A1F6CBI0"/>
<gene>
    <name evidence="2" type="ORF">A3F84_21125</name>
</gene>
<proteinExistence type="predicted"/>
<dbReference type="EMBL" id="MFKF01000300">
    <property type="protein sequence ID" value="OGG46575.1"/>
    <property type="molecule type" value="Genomic_DNA"/>
</dbReference>
<dbReference type="InterPro" id="IPR036812">
    <property type="entry name" value="NAD(P)_OxRdtase_dom_sf"/>
</dbReference>
<evidence type="ECO:0000313" key="3">
    <source>
        <dbReference type="Proteomes" id="UP000178606"/>
    </source>
</evidence>
<sequence length="314" mass="34340">MRTKRLGRTGLEVPIVGLGAMFIGIPHDRVSREMDEDVGVATVHAAIEAGCTLIDTAPLYGKGQSERIIARAFRERPDLRARCIVETKVGYLPEGFDYSYDMTMRCVEDSLKRLEVERFEVVYIHDAKGQPMEKVMGKGGTFGALRKLQDQGVVRCIGSATNHPPTNADYIETGEFDAAVLAHAYSLLNLEAEARTLPAAERHDVGLVIATPLERGLLATGPVEGAAYVARKFSRACLDHVAQVQTLCARYGIPLAAAALQWCVRHPKVAATIPGARTPEEAVANAQAGETAVPEAFWEELRPLIRHWEQGVDR</sequence>
<evidence type="ECO:0000259" key="1">
    <source>
        <dbReference type="Pfam" id="PF00248"/>
    </source>
</evidence>
<reference evidence="2 3" key="1">
    <citation type="journal article" date="2016" name="Nat. Commun.">
        <title>Thousands of microbial genomes shed light on interconnected biogeochemical processes in an aquifer system.</title>
        <authorList>
            <person name="Anantharaman K."/>
            <person name="Brown C.T."/>
            <person name="Hug L.A."/>
            <person name="Sharon I."/>
            <person name="Castelle C.J."/>
            <person name="Probst A.J."/>
            <person name="Thomas B.C."/>
            <person name="Singh A."/>
            <person name="Wilkins M.J."/>
            <person name="Karaoz U."/>
            <person name="Brodie E.L."/>
            <person name="Williams K.H."/>
            <person name="Hubbard S.S."/>
            <person name="Banfield J.F."/>
        </authorList>
    </citation>
    <scope>NUCLEOTIDE SEQUENCE [LARGE SCALE GENOMIC DNA]</scope>
    <source>
        <strain evidence="3">RIFCSPLOWO2_12_FULL_64_10</strain>
    </source>
</reference>
<organism evidence="2 3">
    <name type="scientific">Handelsmanbacteria sp. (strain RIFCSPLOWO2_12_FULL_64_10)</name>
    <dbReference type="NCBI Taxonomy" id="1817868"/>
    <lineage>
        <taxon>Bacteria</taxon>
        <taxon>Candidatus Handelsmaniibacteriota</taxon>
    </lineage>
</organism>
<dbReference type="PANTHER" id="PTHR42686">
    <property type="entry name" value="GH17980P-RELATED"/>
    <property type="match status" value="1"/>
</dbReference>
<feature type="domain" description="NADP-dependent oxidoreductase" evidence="1">
    <location>
        <begin position="16"/>
        <end position="302"/>
    </location>
</feature>
<dbReference type="Gene3D" id="3.20.20.100">
    <property type="entry name" value="NADP-dependent oxidoreductase domain"/>
    <property type="match status" value="1"/>
</dbReference>
<dbReference type="Proteomes" id="UP000178606">
    <property type="component" value="Unassembled WGS sequence"/>
</dbReference>
<comment type="caution">
    <text evidence="2">The sequence shown here is derived from an EMBL/GenBank/DDBJ whole genome shotgun (WGS) entry which is preliminary data.</text>
</comment>
<dbReference type="InterPro" id="IPR023210">
    <property type="entry name" value="NADP_OxRdtase_dom"/>
</dbReference>
<accession>A0A1F6CBI0</accession>
<dbReference type="SUPFAM" id="SSF51430">
    <property type="entry name" value="NAD(P)-linked oxidoreductase"/>
    <property type="match status" value="1"/>
</dbReference>
<evidence type="ECO:0000313" key="2">
    <source>
        <dbReference type="EMBL" id="OGG46575.1"/>
    </source>
</evidence>
<name>A0A1F6CBI0_HANXR</name>
<dbReference type="InterPro" id="IPR020471">
    <property type="entry name" value="AKR"/>
</dbReference>
<dbReference type="PANTHER" id="PTHR42686:SF1">
    <property type="entry name" value="GH17980P-RELATED"/>
    <property type="match status" value="1"/>
</dbReference>